<dbReference type="AlphaFoldDB" id="A0A928ZAQ4"/>
<organism evidence="1 2">
    <name type="scientific">Zarconia navalis LEGE 11467</name>
    <dbReference type="NCBI Taxonomy" id="1828826"/>
    <lineage>
        <taxon>Bacteria</taxon>
        <taxon>Bacillati</taxon>
        <taxon>Cyanobacteriota</taxon>
        <taxon>Cyanophyceae</taxon>
        <taxon>Oscillatoriophycideae</taxon>
        <taxon>Oscillatoriales</taxon>
        <taxon>Oscillatoriales incertae sedis</taxon>
        <taxon>Zarconia</taxon>
        <taxon>Zarconia navalis</taxon>
    </lineage>
</organism>
<dbReference type="NCBIfam" id="TIGR04226">
    <property type="entry name" value="RrgB_K2N_iso_D2"/>
    <property type="match status" value="1"/>
</dbReference>
<name>A0A928ZAQ4_9CYAN</name>
<accession>A0A928ZAQ4</accession>
<dbReference type="Proteomes" id="UP000621799">
    <property type="component" value="Unassembled WGS sequence"/>
</dbReference>
<dbReference type="EMBL" id="JADEXN010000265">
    <property type="protein sequence ID" value="MBE9041906.1"/>
    <property type="molecule type" value="Genomic_DNA"/>
</dbReference>
<keyword evidence="2" id="KW-1185">Reference proteome</keyword>
<gene>
    <name evidence="1" type="ORF">IQ235_14075</name>
</gene>
<feature type="non-terminal residue" evidence="1">
    <location>
        <position position="1063"/>
    </location>
</feature>
<protein>
    <submittedName>
        <fullName evidence="1">Isopeptide-forming domain-containing fimbrial protein</fullName>
    </submittedName>
</protein>
<evidence type="ECO:0000313" key="2">
    <source>
        <dbReference type="Proteomes" id="UP000621799"/>
    </source>
</evidence>
<reference evidence="1" key="1">
    <citation type="submission" date="2020-10" db="EMBL/GenBank/DDBJ databases">
        <authorList>
            <person name="Castelo-Branco R."/>
            <person name="Eusebio N."/>
            <person name="Adriana R."/>
            <person name="Vieira A."/>
            <person name="Brugerolle De Fraissinette N."/>
            <person name="Rezende De Castro R."/>
            <person name="Schneider M.P."/>
            <person name="Vasconcelos V."/>
            <person name="Leao P.N."/>
        </authorList>
    </citation>
    <scope>NUCLEOTIDE SEQUENCE</scope>
    <source>
        <strain evidence="1">LEGE 11467</strain>
    </source>
</reference>
<dbReference type="InterPro" id="IPR047589">
    <property type="entry name" value="DUF11_rpt"/>
</dbReference>
<comment type="caution">
    <text evidence="1">The sequence shown here is derived from an EMBL/GenBank/DDBJ whole genome shotgun (WGS) entry which is preliminary data.</text>
</comment>
<dbReference type="RefSeq" id="WP_264322096.1">
    <property type="nucleotide sequence ID" value="NZ_JADEXN010000265.1"/>
</dbReference>
<sequence length="1063" mass="111101">MPTPTTTINLPAEEFINENFDFSVVFDNTSNTAVGYGPFFDMVVPGEIQLGSANYLGAPITLVEYEWNGTEWEQGGEAVTEHPYDTNVALPTAANTGDKWYLVELPFGSFVPEQPEAEVTFAGNTLSKADGALVGTGLDITSRGGFRYGDDEFDTPNDAIQEGSAQTSEITPKVIELTKESDAPEKERSTGENFPVLYTLTVDIANLETVDNLVISDVLPNNMEFLEFVDVAGGTVTQAPTTGGPANGNSFTINLGSRTGSTSGEDVVITYRAYAPELDANNAEVIIANSGDDRPALNESQVTGTYDGTAISEATTDAVGTEDDPADYELTLKSIAIQKGVNIIGGGDTVPGKTLEYTLDFQISDYFSFRDIVIDDIFSDGQRLDSGFAPTLQIFGNDGTTGSTSFDNFTGDVDNNFTFDNLTGTVDTGNPGTSTGQTSLNFNVSQELIDSAVDADGILVGDKAGFGDNALGQGGTTARIVYRTIIQDEFTDLHNTPGFSGDQSVDLDDVLKNTVDISGTIVDENGTQQNEADGSSAEVPIASPTQSKTIYAIDGNTNVPANPTLTPGQTVTYRLKMELPAADAENLKITDFLPLPVFDADEIPDGNVIITYDGNPPAAGEISLGPDHTLDLSALNSSLTTPGVASTGGSSNTIAIDFGSFDDSANTPATIDLLFTVTATDAPFTDGLFLTNQAQSESGNTSSTVTNATEIVQIELTQPQLNLTKGVVSENNPNDGTYDPGAPTAFNAPGSGTSYTGVINSNNLDTANIDSNLSGVDAGDLVTFSIVVENTGGGGAFDLLIQDAIPLDGDGNPQFQLPTGGAGLNLQVFNGNGGTVGFTGDLFSGGINIDDDANGIIDKGRTGSAVTGDGSNLLVITYDLEVLSTAESNEPLTSEAEILEYSAIEGGNDYTDGSANEDWIDPASVTIDTPEIAKTLLGTEVNDTNNNQANQATIGEYVQYEVVLTVPEGELPNARLVDRLDAGLGFVRVDEVILSSGDITSTGTLTPAGLAASATATTGTNNQNVTFTLGDLSNANLDNGTPDTITIRYTAVVVNTTDPTRND</sequence>
<dbReference type="Gene3D" id="2.60.40.740">
    <property type="match status" value="1"/>
</dbReference>
<evidence type="ECO:0000313" key="1">
    <source>
        <dbReference type="EMBL" id="MBE9041906.1"/>
    </source>
</evidence>
<proteinExistence type="predicted"/>
<dbReference type="InterPro" id="IPR026466">
    <property type="entry name" value="Fim_isopep_form_D2_dom"/>
</dbReference>
<dbReference type="NCBIfam" id="TIGR01451">
    <property type="entry name" value="B_ant_repeat"/>
    <property type="match status" value="1"/>
</dbReference>